<accession>A0A5B8RVB3</accession>
<dbReference type="OrthoDB" id="6933865at2"/>
<gene>
    <name evidence="2" type="ORF">FOZ74_00900</name>
</gene>
<dbReference type="EMBL" id="CP042344">
    <property type="protein sequence ID" value="QEA11717.1"/>
    <property type="molecule type" value="Genomic_DNA"/>
</dbReference>
<evidence type="ECO:0000256" key="1">
    <source>
        <dbReference type="SAM" id="SignalP"/>
    </source>
</evidence>
<dbReference type="RefSeq" id="WP_013519678.1">
    <property type="nucleotide sequence ID" value="NZ_CP042344.1"/>
</dbReference>
<evidence type="ECO:0008006" key="4">
    <source>
        <dbReference type="Google" id="ProtNLM"/>
    </source>
</evidence>
<evidence type="ECO:0000313" key="3">
    <source>
        <dbReference type="Proteomes" id="UP000321199"/>
    </source>
</evidence>
<feature type="signal peptide" evidence="1">
    <location>
        <begin position="1"/>
        <end position="21"/>
    </location>
</feature>
<sequence length="159" mass="16485">MKQLTTLLLAAALAVPLTSMAASAHDSHGSAETHQLQLNAGKKWDTDAPLRQAMTAVHASVTKILPAAHAGKATAADYDAFGNAVGQQVAYMVENCKLPPEADAQLHIIVADLVAGAEAAQGKHGEGKRAAGVVQVAQASNAYGKYFSHSGWKAVKLPH</sequence>
<dbReference type="Proteomes" id="UP000321199">
    <property type="component" value="Chromosome"/>
</dbReference>
<protein>
    <recommendedName>
        <fullName evidence="4">DnrO protein</fullName>
    </recommendedName>
</protein>
<reference evidence="2 3" key="1">
    <citation type="submission" date="2019-07" db="EMBL/GenBank/DDBJ databases">
        <title>Complete genome sequence of Comamonas sp. NLF 7-7 isolated from livestock.</title>
        <authorList>
            <person name="Kim D.H."/>
            <person name="Kim J.G."/>
        </authorList>
    </citation>
    <scope>NUCLEOTIDE SEQUENCE [LARGE SCALE GENOMIC DNA]</scope>
    <source>
        <strain evidence="2 3">NLF 7-7</strain>
    </source>
</reference>
<feature type="chain" id="PRO_5023026444" description="DnrO protein" evidence="1">
    <location>
        <begin position="22"/>
        <end position="159"/>
    </location>
</feature>
<keyword evidence="3" id="KW-1185">Reference proteome</keyword>
<proteinExistence type="predicted"/>
<dbReference type="AlphaFoldDB" id="A0A5B8RVB3"/>
<name>A0A5B8RVB3_9BURK</name>
<dbReference type="KEGG" id="cof:FOZ74_00900"/>
<keyword evidence="1" id="KW-0732">Signal</keyword>
<organism evidence="2 3">
    <name type="scientific">Comamonas flocculans</name>
    <dbReference type="NCBI Taxonomy" id="2597701"/>
    <lineage>
        <taxon>Bacteria</taxon>
        <taxon>Pseudomonadati</taxon>
        <taxon>Pseudomonadota</taxon>
        <taxon>Betaproteobacteria</taxon>
        <taxon>Burkholderiales</taxon>
        <taxon>Comamonadaceae</taxon>
        <taxon>Comamonas</taxon>
    </lineage>
</organism>
<evidence type="ECO:0000313" key="2">
    <source>
        <dbReference type="EMBL" id="QEA11717.1"/>
    </source>
</evidence>